<evidence type="ECO:0000256" key="1">
    <source>
        <dbReference type="SAM" id="MobiDB-lite"/>
    </source>
</evidence>
<evidence type="ECO:0000313" key="2">
    <source>
        <dbReference type="EMBL" id="KAG0272520.1"/>
    </source>
</evidence>
<dbReference type="EMBL" id="JAAAIL010000911">
    <property type="protein sequence ID" value="KAG0272520.1"/>
    <property type="molecule type" value="Genomic_DNA"/>
</dbReference>
<dbReference type="Pfam" id="PF14299">
    <property type="entry name" value="PP2"/>
    <property type="match status" value="1"/>
</dbReference>
<name>A0AAD4D9Q7_9FUNG</name>
<reference evidence="2" key="1">
    <citation type="journal article" date="2020" name="Fungal Divers.">
        <title>Resolving the Mortierellaceae phylogeny through synthesis of multi-gene phylogenetics and phylogenomics.</title>
        <authorList>
            <person name="Vandepol N."/>
            <person name="Liber J."/>
            <person name="Desiro A."/>
            <person name="Na H."/>
            <person name="Kennedy M."/>
            <person name="Barry K."/>
            <person name="Grigoriev I.V."/>
            <person name="Miller A.N."/>
            <person name="O'Donnell K."/>
            <person name="Stajich J.E."/>
            <person name="Bonito G."/>
        </authorList>
    </citation>
    <scope>NUCLEOTIDE SEQUENCE</scope>
    <source>
        <strain evidence="2">NRRL 28262</strain>
    </source>
</reference>
<comment type="caution">
    <text evidence="2">The sequence shown here is derived from an EMBL/GenBank/DDBJ whole genome shotgun (WGS) entry which is preliminary data.</text>
</comment>
<evidence type="ECO:0008006" key="4">
    <source>
        <dbReference type="Google" id="ProtNLM"/>
    </source>
</evidence>
<sequence>MSPPASLCTLPVDVLNAIALVLPCREFGRLLQTNRYIHDTLDTHWIWHQRFVARMGQGFLTAKLKQVEEDAPAPTTVAESETECVYLNKTSAASKEQLIEWYRQYSRTVIPSRDMAIIHMGNNGFHWTMSMVADSQFGEMARLGHVNWLDVSAVFHGVVPGQYYVQWGLVVNSVSAVQYTLFRAVALGSHEFPSWDNTHPDTIGFKPQRATTFIQYTNSPTRKFFKGGPMIFQHPDILTITAEYPTVFVQFKDHDNIRIKSSMSVDYVRLVRVDDWDNVIVPEAVDAEWVEEERRMEEERSRNRGMFGGFGQGLDDDTAEGFDPVWIGSESDDSDALDDEPHPDELSDA</sequence>
<dbReference type="Proteomes" id="UP001194580">
    <property type="component" value="Unassembled WGS sequence"/>
</dbReference>
<keyword evidence="3" id="KW-1185">Reference proteome</keyword>
<organism evidence="2 3">
    <name type="scientific">Linnemannia exigua</name>
    <dbReference type="NCBI Taxonomy" id="604196"/>
    <lineage>
        <taxon>Eukaryota</taxon>
        <taxon>Fungi</taxon>
        <taxon>Fungi incertae sedis</taxon>
        <taxon>Mucoromycota</taxon>
        <taxon>Mortierellomycotina</taxon>
        <taxon>Mortierellomycetes</taxon>
        <taxon>Mortierellales</taxon>
        <taxon>Mortierellaceae</taxon>
        <taxon>Linnemannia</taxon>
    </lineage>
</organism>
<feature type="compositionally biased region" description="Basic and acidic residues" evidence="1">
    <location>
        <begin position="339"/>
        <end position="349"/>
    </location>
</feature>
<feature type="region of interest" description="Disordered" evidence="1">
    <location>
        <begin position="298"/>
        <end position="349"/>
    </location>
</feature>
<accession>A0AAD4D9Q7</accession>
<dbReference type="SUPFAM" id="SSF81383">
    <property type="entry name" value="F-box domain"/>
    <property type="match status" value="1"/>
</dbReference>
<gene>
    <name evidence="2" type="ORF">BGZ95_011730</name>
</gene>
<protein>
    <recommendedName>
        <fullName evidence="4">F-box domain-containing protein</fullName>
    </recommendedName>
</protein>
<proteinExistence type="predicted"/>
<dbReference type="AlphaFoldDB" id="A0AAD4D9Q7"/>
<dbReference type="InterPro" id="IPR025886">
    <property type="entry name" value="PP2-like"/>
</dbReference>
<evidence type="ECO:0000313" key="3">
    <source>
        <dbReference type="Proteomes" id="UP001194580"/>
    </source>
</evidence>
<dbReference type="InterPro" id="IPR036047">
    <property type="entry name" value="F-box-like_dom_sf"/>
</dbReference>